<comment type="caution">
    <text evidence="1">The sequence shown here is derived from an EMBL/GenBank/DDBJ whole genome shotgun (WGS) entry which is preliminary data.</text>
</comment>
<keyword evidence="2" id="KW-1185">Reference proteome</keyword>
<organism evidence="1 2">
    <name type="scientific">Hyalomma asiaticum</name>
    <name type="common">Tick</name>
    <dbReference type="NCBI Taxonomy" id="266040"/>
    <lineage>
        <taxon>Eukaryota</taxon>
        <taxon>Metazoa</taxon>
        <taxon>Ecdysozoa</taxon>
        <taxon>Arthropoda</taxon>
        <taxon>Chelicerata</taxon>
        <taxon>Arachnida</taxon>
        <taxon>Acari</taxon>
        <taxon>Parasitiformes</taxon>
        <taxon>Ixodida</taxon>
        <taxon>Ixodoidea</taxon>
        <taxon>Ixodidae</taxon>
        <taxon>Hyalomminae</taxon>
        <taxon>Hyalomma</taxon>
    </lineage>
</organism>
<protein>
    <submittedName>
        <fullName evidence="1">Uncharacterized protein</fullName>
    </submittedName>
</protein>
<dbReference type="Proteomes" id="UP000821845">
    <property type="component" value="Chromosome 9"/>
</dbReference>
<evidence type="ECO:0000313" key="1">
    <source>
        <dbReference type="EMBL" id="KAH6923181.1"/>
    </source>
</evidence>
<name>A0ACB7RNC9_HYAAI</name>
<accession>A0ACB7RNC9</accession>
<proteinExistence type="predicted"/>
<reference evidence="1" key="1">
    <citation type="submission" date="2020-05" db="EMBL/GenBank/DDBJ databases">
        <title>Large-scale comparative analyses of tick genomes elucidate their genetic diversity and vector capacities.</title>
        <authorList>
            <person name="Jia N."/>
            <person name="Wang J."/>
            <person name="Shi W."/>
            <person name="Du L."/>
            <person name="Sun Y."/>
            <person name="Zhan W."/>
            <person name="Jiang J."/>
            <person name="Wang Q."/>
            <person name="Zhang B."/>
            <person name="Ji P."/>
            <person name="Sakyi L.B."/>
            <person name="Cui X."/>
            <person name="Yuan T."/>
            <person name="Jiang B."/>
            <person name="Yang W."/>
            <person name="Lam T.T.-Y."/>
            <person name="Chang Q."/>
            <person name="Ding S."/>
            <person name="Wang X."/>
            <person name="Zhu J."/>
            <person name="Ruan X."/>
            <person name="Zhao L."/>
            <person name="Wei J."/>
            <person name="Que T."/>
            <person name="Du C."/>
            <person name="Cheng J."/>
            <person name="Dai P."/>
            <person name="Han X."/>
            <person name="Huang E."/>
            <person name="Gao Y."/>
            <person name="Liu J."/>
            <person name="Shao H."/>
            <person name="Ye R."/>
            <person name="Li L."/>
            <person name="Wei W."/>
            <person name="Wang X."/>
            <person name="Wang C."/>
            <person name="Yang T."/>
            <person name="Huo Q."/>
            <person name="Li W."/>
            <person name="Guo W."/>
            <person name="Chen H."/>
            <person name="Zhou L."/>
            <person name="Ni X."/>
            <person name="Tian J."/>
            <person name="Zhou Y."/>
            <person name="Sheng Y."/>
            <person name="Liu T."/>
            <person name="Pan Y."/>
            <person name="Xia L."/>
            <person name="Li J."/>
            <person name="Zhao F."/>
            <person name="Cao W."/>
        </authorList>
    </citation>
    <scope>NUCLEOTIDE SEQUENCE</scope>
    <source>
        <strain evidence="1">Hyas-2018</strain>
    </source>
</reference>
<sequence>MAEGKCKKFIYGGCGGNANNFLKEADCEKVCGEFITDPCLQPIIAASNKSCPGEKKGRGYAYNRRTKKCESFEYSICKENSNNFKTRKECLKTCASALEFWTIYIGNTIPVGAVAHATAVRAELTTKKKKKRCRPARVFRLAGLQRFFFYFVVIPTS</sequence>
<dbReference type="EMBL" id="CM023489">
    <property type="protein sequence ID" value="KAH6923181.1"/>
    <property type="molecule type" value="Genomic_DNA"/>
</dbReference>
<gene>
    <name evidence="1" type="ORF">HPB50_024604</name>
</gene>
<evidence type="ECO:0000313" key="2">
    <source>
        <dbReference type="Proteomes" id="UP000821845"/>
    </source>
</evidence>